<organism evidence="1 2">
    <name type="scientific">Desulfonema limicola</name>
    <dbReference type="NCBI Taxonomy" id="45656"/>
    <lineage>
        <taxon>Bacteria</taxon>
        <taxon>Pseudomonadati</taxon>
        <taxon>Thermodesulfobacteriota</taxon>
        <taxon>Desulfobacteria</taxon>
        <taxon>Desulfobacterales</taxon>
        <taxon>Desulfococcaceae</taxon>
        <taxon>Desulfonema</taxon>
    </lineage>
</organism>
<dbReference type="EMBL" id="CP061799">
    <property type="protein sequence ID" value="QTA79075.1"/>
    <property type="molecule type" value="Genomic_DNA"/>
</dbReference>
<name>A0A975B5B8_9BACT</name>
<protein>
    <submittedName>
        <fullName evidence="1">Uncharacterized protein</fullName>
    </submittedName>
</protein>
<gene>
    <name evidence="1" type="ORF">dnl_13240</name>
</gene>
<sequence>MQGQAARAEKEIYNLIYLADNKNLHYKKNELTLRFIMQ</sequence>
<dbReference type="KEGG" id="dli:dnl_13240"/>
<reference evidence="1" key="1">
    <citation type="journal article" date="2021" name="Microb. Physiol.">
        <title>Proteogenomic Insights into the Physiology of Marine, Sulfate-Reducing, Filamentous Desulfonema limicola and Desulfonema magnum.</title>
        <authorList>
            <person name="Schnaars V."/>
            <person name="Wohlbrand L."/>
            <person name="Scheve S."/>
            <person name="Hinrichs C."/>
            <person name="Reinhardt R."/>
            <person name="Rabus R."/>
        </authorList>
    </citation>
    <scope>NUCLEOTIDE SEQUENCE</scope>
    <source>
        <strain evidence="1">5ac10</strain>
    </source>
</reference>
<dbReference type="AlphaFoldDB" id="A0A975B5B8"/>
<evidence type="ECO:0000313" key="1">
    <source>
        <dbReference type="EMBL" id="QTA79075.1"/>
    </source>
</evidence>
<keyword evidence="2" id="KW-1185">Reference proteome</keyword>
<evidence type="ECO:0000313" key="2">
    <source>
        <dbReference type="Proteomes" id="UP000663720"/>
    </source>
</evidence>
<proteinExistence type="predicted"/>
<accession>A0A975B5B8</accession>
<dbReference type="Proteomes" id="UP000663720">
    <property type="component" value="Chromosome"/>
</dbReference>